<feature type="compositionally biased region" description="Polar residues" evidence="1">
    <location>
        <begin position="30"/>
        <end position="44"/>
    </location>
</feature>
<sequence>MTINPPGRATGEPESTQAHPRIAVDHTPGEPNTENTDAQPTDTADSAAFARPGSGVHPVRRWPLLLIALPAFVAIWGGWVGLGRMAGFGPVEPLPGIATFTIDLAITLPIGVEVYSAYALSVWLGGQVHGQAALRFAPGRRCRPSWSAPPVRSLSI</sequence>
<reference evidence="4" key="1">
    <citation type="journal article" date="2019" name="Int. J. Syst. Evol. Microbiol.">
        <title>The Global Catalogue of Microorganisms (GCM) 10K type strain sequencing project: providing services to taxonomists for standard genome sequencing and annotation.</title>
        <authorList>
            <consortium name="The Broad Institute Genomics Platform"/>
            <consortium name="The Broad Institute Genome Sequencing Center for Infectious Disease"/>
            <person name="Wu L."/>
            <person name="Ma J."/>
        </authorList>
    </citation>
    <scope>NUCLEOTIDE SEQUENCE [LARGE SCALE GENOMIC DNA]</scope>
    <source>
        <strain evidence="4">JCM 17695</strain>
    </source>
</reference>
<protein>
    <submittedName>
        <fullName evidence="3">Uncharacterized protein</fullName>
    </submittedName>
</protein>
<keyword evidence="4" id="KW-1185">Reference proteome</keyword>
<gene>
    <name evidence="3" type="ORF">ACFQV2_39890</name>
</gene>
<dbReference type="Proteomes" id="UP001596512">
    <property type="component" value="Unassembled WGS sequence"/>
</dbReference>
<keyword evidence="2" id="KW-0472">Membrane</keyword>
<evidence type="ECO:0000256" key="1">
    <source>
        <dbReference type="SAM" id="MobiDB-lite"/>
    </source>
</evidence>
<feature type="region of interest" description="Disordered" evidence="1">
    <location>
        <begin position="1"/>
        <end position="51"/>
    </location>
</feature>
<keyword evidence="2" id="KW-0812">Transmembrane</keyword>
<name>A0ABW2TZT6_9PSEU</name>
<accession>A0ABW2TZT6</accession>
<feature type="transmembrane region" description="Helical" evidence="2">
    <location>
        <begin position="62"/>
        <end position="82"/>
    </location>
</feature>
<comment type="caution">
    <text evidence="3">The sequence shown here is derived from an EMBL/GenBank/DDBJ whole genome shotgun (WGS) entry which is preliminary data.</text>
</comment>
<keyword evidence="2" id="KW-1133">Transmembrane helix</keyword>
<evidence type="ECO:0000313" key="3">
    <source>
        <dbReference type="EMBL" id="MFC7618584.1"/>
    </source>
</evidence>
<evidence type="ECO:0000313" key="4">
    <source>
        <dbReference type="Proteomes" id="UP001596512"/>
    </source>
</evidence>
<evidence type="ECO:0000256" key="2">
    <source>
        <dbReference type="SAM" id="Phobius"/>
    </source>
</evidence>
<organism evidence="3 4">
    <name type="scientific">Actinokineospora soli</name>
    <dbReference type="NCBI Taxonomy" id="1048753"/>
    <lineage>
        <taxon>Bacteria</taxon>
        <taxon>Bacillati</taxon>
        <taxon>Actinomycetota</taxon>
        <taxon>Actinomycetes</taxon>
        <taxon>Pseudonocardiales</taxon>
        <taxon>Pseudonocardiaceae</taxon>
        <taxon>Actinokineospora</taxon>
    </lineage>
</organism>
<dbReference type="EMBL" id="JBHTEY010000004">
    <property type="protein sequence ID" value="MFC7618584.1"/>
    <property type="molecule type" value="Genomic_DNA"/>
</dbReference>
<proteinExistence type="predicted"/>